<evidence type="ECO:0000259" key="1">
    <source>
        <dbReference type="Pfam" id="PF18803"/>
    </source>
</evidence>
<dbReference type="OrthoDB" id="3235114at2759"/>
<organism evidence="2 3">
    <name type="scientific">Gymnopilus junonius</name>
    <name type="common">Spectacular rustgill mushroom</name>
    <name type="synonym">Gymnopilus spectabilis subsp. junonius</name>
    <dbReference type="NCBI Taxonomy" id="109634"/>
    <lineage>
        <taxon>Eukaryota</taxon>
        <taxon>Fungi</taxon>
        <taxon>Dikarya</taxon>
        <taxon>Basidiomycota</taxon>
        <taxon>Agaricomycotina</taxon>
        <taxon>Agaricomycetes</taxon>
        <taxon>Agaricomycetidae</taxon>
        <taxon>Agaricales</taxon>
        <taxon>Agaricineae</taxon>
        <taxon>Hymenogastraceae</taxon>
        <taxon>Gymnopilus</taxon>
    </lineage>
</organism>
<sequence>MSWALVDNREFALDPDWVWYDEALSSDILPENPMPNPSAQLKPKKKKSHLARHPHVIWKEVHRSTYLDEICRFAGRGNFRSLTDCPDCKARAESEPSAAEYHCEECFMPDLTCKLCCIHRHKMQPLHRIQLWNGTHFTMVSLKSLGLKVQLGHTSLFCENPLPCHTSLCILHVNGIHEVAFNYCGCSRAIPQHLQLLRHCFFPASQLIVKTCASFELLDVLHKFALTTKASTYDFYRALEKLTDNTGLSRPKSRYHSLFRIIMQWCHLKLLKWGGRAHDPEGVDATKPGELALNCPSCPYPGINLPDGWEHAPTGVW</sequence>
<name>A0A9P5P080_GYMJU</name>
<dbReference type="AlphaFoldDB" id="A0A9P5P080"/>
<dbReference type="Proteomes" id="UP000724874">
    <property type="component" value="Unassembled WGS sequence"/>
</dbReference>
<gene>
    <name evidence="2" type="ORF">CPB84DRAFT_1672024</name>
</gene>
<keyword evidence="3" id="KW-1185">Reference proteome</keyword>
<accession>A0A9P5P080</accession>
<comment type="caution">
    <text evidence="2">The sequence shown here is derived from an EMBL/GenBank/DDBJ whole genome shotgun (WGS) entry which is preliminary data.</text>
</comment>
<dbReference type="Pfam" id="PF18803">
    <property type="entry name" value="CxC2"/>
    <property type="match status" value="1"/>
</dbReference>
<dbReference type="InterPro" id="IPR041457">
    <property type="entry name" value="CxC2_KDZ-assoc"/>
</dbReference>
<protein>
    <recommendedName>
        <fullName evidence="1">CxC2-like cysteine cluster KDZ transposase-associated domain-containing protein</fullName>
    </recommendedName>
</protein>
<feature type="domain" description="CxC2-like cysteine cluster KDZ transposase-associated" evidence="1">
    <location>
        <begin position="142"/>
        <end position="247"/>
    </location>
</feature>
<reference evidence="2" key="1">
    <citation type="submission" date="2020-11" db="EMBL/GenBank/DDBJ databases">
        <authorList>
            <consortium name="DOE Joint Genome Institute"/>
            <person name="Ahrendt S."/>
            <person name="Riley R."/>
            <person name="Andreopoulos W."/>
            <person name="LaButti K."/>
            <person name="Pangilinan J."/>
            <person name="Ruiz-duenas F.J."/>
            <person name="Barrasa J.M."/>
            <person name="Sanchez-Garcia M."/>
            <person name="Camarero S."/>
            <person name="Miyauchi S."/>
            <person name="Serrano A."/>
            <person name="Linde D."/>
            <person name="Babiker R."/>
            <person name="Drula E."/>
            <person name="Ayuso-Fernandez I."/>
            <person name="Pacheco R."/>
            <person name="Padilla G."/>
            <person name="Ferreira P."/>
            <person name="Barriuso J."/>
            <person name="Kellner H."/>
            <person name="Castanera R."/>
            <person name="Alfaro M."/>
            <person name="Ramirez L."/>
            <person name="Pisabarro A.G."/>
            <person name="Kuo A."/>
            <person name="Tritt A."/>
            <person name="Lipzen A."/>
            <person name="He G."/>
            <person name="Yan M."/>
            <person name="Ng V."/>
            <person name="Cullen D."/>
            <person name="Martin F."/>
            <person name="Rosso M.-N."/>
            <person name="Henrissat B."/>
            <person name="Hibbett D."/>
            <person name="Martinez A.T."/>
            <person name="Grigoriev I.V."/>
        </authorList>
    </citation>
    <scope>NUCLEOTIDE SEQUENCE</scope>
    <source>
        <strain evidence="2">AH 44721</strain>
    </source>
</reference>
<dbReference type="EMBL" id="JADNYJ010000005">
    <property type="protein sequence ID" value="KAF8911112.1"/>
    <property type="molecule type" value="Genomic_DNA"/>
</dbReference>
<proteinExistence type="predicted"/>
<evidence type="ECO:0000313" key="2">
    <source>
        <dbReference type="EMBL" id="KAF8911112.1"/>
    </source>
</evidence>
<evidence type="ECO:0000313" key="3">
    <source>
        <dbReference type="Proteomes" id="UP000724874"/>
    </source>
</evidence>